<dbReference type="InterPro" id="IPR014818">
    <property type="entry name" value="Phage/plasmid_primase_P4_C"/>
</dbReference>
<dbReference type="GO" id="GO:0005524">
    <property type="term" value="F:ATP binding"/>
    <property type="evidence" value="ECO:0007669"/>
    <property type="project" value="UniProtKB-KW"/>
</dbReference>
<organism evidence="6">
    <name type="scientific">viral metagenome</name>
    <dbReference type="NCBI Taxonomy" id="1070528"/>
    <lineage>
        <taxon>unclassified sequences</taxon>
        <taxon>metagenomes</taxon>
        <taxon>organismal metagenomes</taxon>
    </lineage>
</organism>
<dbReference type="InterPro" id="IPR051620">
    <property type="entry name" value="ORF904-like_C"/>
</dbReference>
<evidence type="ECO:0000256" key="1">
    <source>
        <dbReference type="ARBA" id="ARBA00022741"/>
    </source>
</evidence>
<keyword evidence="2" id="KW-0378">Hydrolase</keyword>
<reference evidence="6" key="1">
    <citation type="journal article" date="2020" name="Nature">
        <title>Giant virus diversity and host interactions through global metagenomics.</title>
        <authorList>
            <person name="Schulz F."/>
            <person name="Roux S."/>
            <person name="Paez-Espino D."/>
            <person name="Jungbluth S."/>
            <person name="Walsh D.A."/>
            <person name="Denef V.J."/>
            <person name="McMahon K.D."/>
            <person name="Konstantinidis K.T."/>
            <person name="Eloe-Fadrosh E.A."/>
            <person name="Kyrpides N.C."/>
            <person name="Woyke T."/>
        </authorList>
    </citation>
    <scope>NUCLEOTIDE SEQUENCE</scope>
    <source>
        <strain evidence="6">GVMAG-M-3300009422-16</strain>
    </source>
</reference>
<feature type="region of interest" description="Disordered" evidence="4">
    <location>
        <begin position="271"/>
        <end position="290"/>
    </location>
</feature>
<evidence type="ECO:0000259" key="5">
    <source>
        <dbReference type="PROSITE" id="PS51206"/>
    </source>
</evidence>
<evidence type="ECO:0000313" key="6">
    <source>
        <dbReference type="EMBL" id="QHS86611.1"/>
    </source>
</evidence>
<name>A0A6C0B483_9ZZZZ</name>
<dbReference type="PROSITE" id="PS51206">
    <property type="entry name" value="SF3_HELICASE_1"/>
    <property type="match status" value="1"/>
</dbReference>
<protein>
    <recommendedName>
        <fullName evidence="5">SF3 helicase domain-containing protein</fullName>
    </recommendedName>
</protein>
<feature type="domain" description="SF3 helicase" evidence="5">
    <location>
        <begin position="575"/>
        <end position="753"/>
    </location>
</feature>
<dbReference type="Pfam" id="PF08706">
    <property type="entry name" value="D5_N"/>
    <property type="match status" value="1"/>
</dbReference>
<dbReference type="Pfam" id="PF08707">
    <property type="entry name" value="PriCT_2"/>
    <property type="match status" value="1"/>
</dbReference>
<dbReference type="Pfam" id="PF23162">
    <property type="entry name" value="AEP_C962R"/>
    <property type="match status" value="1"/>
</dbReference>
<dbReference type="InterPro" id="IPR014819">
    <property type="entry name" value="PriCT_2"/>
</dbReference>
<feature type="compositionally biased region" description="Basic residues" evidence="4">
    <location>
        <begin position="276"/>
        <end position="290"/>
    </location>
</feature>
<dbReference type="EMBL" id="MN739059">
    <property type="protein sequence ID" value="QHS86611.1"/>
    <property type="molecule type" value="Genomic_DNA"/>
</dbReference>
<evidence type="ECO:0000256" key="4">
    <source>
        <dbReference type="SAM" id="MobiDB-lite"/>
    </source>
</evidence>
<keyword evidence="1" id="KW-0547">Nucleotide-binding</keyword>
<dbReference type="InterPro" id="IPR014015">
    <property type="entry name" value="Helicase_SF3_DNA-vir"/>
</dbReference>
<dbReference type="InterPro" id="IPR045455">
    <property type="entry name" value="NrS-1_pol-like_helicase"/>
</dbReference>
<dbReference type="AlphaFoldDB" id="A0A6C0B483"/>
<accession>A0A6C0B483</accession>
<dbReference type="Gene3D" id="3.40.50.300">
    <property type="entry name" value="P-loop containing nucleotide triphosphate hydrolases"/>
    <property type="match status" value="1"/>
</dbReference>
<keyword evidence="3" id="KW-0067">ATP-binding</keyword>
<dbReference type="NCBIfam" id="TIGR01613">
    <property type="entry name" value="primase_Cterm"/>
    <property type="match status" value="1"/>
</dbReference>
<evidence type="ECO:0000256" key="3">
    <source>
        <dbReference type="ARBA" id="ARBA00022840"/>
    </source>
</evidence>
<evidence type="ECO:0000256" key="2">
    <source>
        <dbReference type="ARBA" id="ARBA00022801"/>
    </source>
</evidence>
<proteinExistence type="predicted"/>
<dbReference type="PANTHER" id="PTHR35372:SF2">
    <property type="entry name" value="SF3 HELICASE DOMAIN-CONTAINING PROTEIN"/>
    <property type="match status" value="1"/>
</dbReference>
<dbReference type="InterPro" id="IPR027417">
    <property type="entry name" value="P-loop_NTPase"/>
</dbReference>
<dbReference type="InterPro" id="IPR006500">
    <property type="entry name" value="Helicase_put_C_phage/plasmid"/>
</dbReference>
<dbReference type="InterPro" id="IPR056443">
    <property type="entry name" value="AEP_C962R"/>
</dbReference>
<dbReference type="SMART" id="SM00885">
    <property type="entry name" value="D5_N"/>
    <property type="match status" value="1"/>
</dbReference>
<dbReference type="PANTHER" id="PTHR35372">
    <property type="entry name" value="ATP BINDING PROTEIN-RELATED"/>
    <property type="match status" value="1"/>
</dbReference>
<dbReference type="GO" id="GO:0016817">
    <property type="term" value="F:hydrolase activity, acting on acid anhydrides"/>
    <property type="evidence" value="ECO:0007669"/>
    <property type="project" value="InterPro"/>
</dbReference>
<dbReference type="Pfam" id="PF19263">
    <property type="entry name" value="DUF5906"/>
    <property type="match status" value="1"/>
</dbReference>
<sequence>MPTQKHSSKFNVLQQFLDKNRGTDGFTHTSIGAPMGKYSIKHSDYAKFYELYHKVVFENCTPTYLTEGIKDCDITPIKIDIDLRYFNKQCKRIYTDGDIDKICMSYMEIIEEYLEDLEDEERVFYILEKPAAIYDLDKKGNKKTKGSLFRIKDGFHIMAPNILTNDYCQLKFREHVFKNCSTYLDRHAFDNPYSDIFDKAVIDRNNWQMYGSTKPGKPAYLVSRVIRVFTDRVEKVDYVPPSLELIEKLSVRNKTEFSMLKSEVEAEVWAPENNKPKKKRKNSKRKKHKTKVTKTELKSILKYIKCLGAERAKNFHTWIEVGWCLHNIHNKDDTLLDHWIKWSKKVPEYADVCETECREKWDEMGDEGFGIGSLKLWAKEDNEKKYYEILENDVAVRIWKGCNNGKGTSYDIAKTMHILYSTFHVCVSIKDCTWYYYNAKFNRWQRDDKGLELKRKISTDLYKHFNSIKIKESQLMGDEEDPQNSIHDKRAQDIGKVMIRLKETSFKSNLMVECSELFYDREKKFLDSLDEANHLIGFNNGIYDLKKDEFRKGRPEDFISKSTNINWIEYDSDSDEIFEIKEFYKQIFVIKRVRDYVLIRSSSFLSGSTKDESFDIYSGGGGNGKSKHMELMDKIFGDYAVKLPIQLLTAKRAASNAATPELARTKGARLCSMQEPDTGDAINVGLMKELTGGDKIQARRLYGEPFEFKPKFKMVLCCNDKPSLPERDEGTWRRVRNTEFSSKFTYDIKGEDGLDFKINEELAENFENWAEPFMSLLLEYHKRYKKEGLKVPCEILEYTKSYRSTSDAFINFINDKLDYDPSINTGLKISDIYKLYKSWWGGMSDTKARSRKDLQRYFDEKYSKHLAYSTTNSGYIGWTVKGVDCEIDSDDEKKDDLDG</sequence>